<feature type="non-terminal residue" evidence="1">
    <location>
        <position position="110"/>
    </location>
</feature>
<gene>
    <name evidence="1" type="ORF">METZ01_LOCUS486628</name>
</gene>
<organism evidence="1">
    <name type="scientific">marine metagenome</name>
    <dbReference type="NCBI Taxonomy" id="408172"/>
    <lineage>
        <taxon>unclassified sequences</taxon>
        <taxon>metagenomes</taxon>
        <taxon>ecological metagenomes</taxon>
    </lineage>
</organism>
<protein>
    <submittedName>
        <fullName evidence="1">Uncharacterized protein</fullName>
    </submittedName>
</protein>
<reference evidence="1" key="1">
    <citation type="submission" date="2018-05" db="EMBL/GenBank/DDBJ databases">
        <authorList>
            <person name="Lanie J.A."/>
            <person name="Ng W.-L."/>
            <person name="Kazmierczak K.M."/>
            <person name="Andrzejewski T.M."/>
            <person name="Davidsen T.M."/>
            <person name="Wayne K.J."/>
            <person name="Tettelin H."/>
            <person name="Glass J.I."/>
            <person name="Rusch D."/>
            <person name="Podicherti R."/>
            <person name="Tsui H.-C.T."/>
            <person name="Winkler M.E."/>
        </authorList>
    </citation>
    <scope>NUCLEOTIDE SEQUENCE</scope>
</reference>
<name>A0A383CNT5_9ZZZZ</name>
<dbReference type="EMBL" id="UINC01210349">
    <property type="protein sequence ID" value="SVE33774.1"/>
    <property type="molecule type" value="Genomic_DNA"/>
</dbReference>
<proteinExistence type="predicted"/>
<accession>A0A383CNT5</accession>
<sequence length="110" mass="11738">MDKVIEKQVSAAREAVSSVYVPSLQLTKGQSTPIAANGGLSYMSFDRDGDAGTAAAMEAALKQIATRKGQAVIDMLDDAPPGPIDTEWGVGFRDYSECLEYIRANNVEVP</sequence>
<evidence type="ECO:0000313" key="1">
    <source>
        <dbReference type="EMBL" id="SVE33774.1"/>
    </source>
</evidence>
<dbReference type="AlphaFoldDB" id="A0A383CNT5"/>